<keyword evidence="2" id="KW-1185">Reference proteome</keyword>
<evidence type="ECO:0000313" key="1">
    <source>
        <dbReference type="EMBL" id="KEQ94052.1"/>
    </source>
</evidence>
<dbReference type="PANTHER" id="PTHR42085:SF1">
    <property type="entry name" value="F-BOX DOMAIN-CONTAINING PROTEIN"/>
    <property type="match status" value="1"/>
</dbReference>
<accession>A0A074YIZ4</accession>
<gene>
    <name evidence="1" type="ORF">AUEXF2481DRAFT_41244</name>
</gene>
<organism evidence="1 2">
    <name type="scientific">Aureobasidium subglaciale (strain EXF-2481)</name>
    <name type="common">Aureobasidium pullulans var. subglaciale</name>
    <dbReference type="NCBI Taxonomy" id="1043005"/>
    <lineage>
        <taxon>Eukaryota</taxon>
        <taxon>Fungi</taxon>
        <taxon>Dikarya</taxon>
        <taxon>Ascomycota</taxon>
        <taxon>Pezizomycotina</taxon>
        <taxon>Dothideomycetes</taxon>
        <taxon>Dothideomycetidae</taxon>
        <taxon>Dothideales</taxon>
        <taxon>Saccotheciaceae</taxon>
        <taxon>Aureobasidium</taxon>
    </lineage>
</organism>
<dbReference type="InterPro" id="IPR038883">
    <property type="entry name" value="AN11006-like"/>
</dbReference>
<proteinExistence type="predicted"/>
<dbReference type="InParanoid" id="A0A074YIZ4"/>
<evidence type="ECO:0000313" key="2">
    <source>
        <dbReference type="Proteomes" id="UP000030641"/>
    </source>
</evidence>
<dbReference type="RefSeq" id="XP_013342564.1">
    <property type="nucleotide sequence ID" value="XM_013487110.1"/>
</dbReference>
<reference evidence="1 2" key="1">
    <citation type="journal article" date="2014" name="BMC Genomics">
        <title>Genome sequencing of four Aureobasidium pullulans varieties: biotechnological potential, stress tolerance, and description of new species.</title>
        <authorList>
            <person name="Gostin Ar C."/>
            <person name="Ohm R.A."/>
            <person name="Kogej T."/>
            <person name="Sonjak S."/>
            <person name="Turk M."/>
            <person name="Zajc J."/>
            <person name="Zalar P."/>
            <person name="Grube M."/>
            <person name="Sun H."/>
            <person name="Han J."/>
            <person name="Sharma A."/>
            <person name="Chiniquy J."/>
            <person name="Ngan C.Y."/>
            <person name="Lipzen A."/>
            <person name="Barry K."/>
            <person name="Grigoriev I.V."/>
            <person name="Gunde-Cimerman N."/>
        </authorList>
    </citation>
    <scope>NUCLEOTIDE SEQUENCE [LARGE SCALE GENOMIC DNA]</scope>
    <source>
        <strain evidence="1 2">EXF-2481</strain>
    </source>
</reference>
<dbReference type="OMA" id="FHISGEC"/>
<dbReference type="Proteomes" id="UP000030641">
    <property type="component" value="Unassembled WGS sequence"/>
</dbReference>
<sequence length="259" mass="29599">MTSLLTLPAELRNQIYDHLFIETSPYTCPTDAASDSSHSLNDFGKSSNLDETTSTPCQSLLLTCRQMHEETQLLHLQRTSFVLGGNYADPEAFARLCNVNLPPPRISDIKHITLVGRINRLRALNEAWNGLPFGNSHLRLTTLVIVPRRPARYDLHYAEIADLDSAHTLSYTLSETLKNLHNVKRVIVRNEDDCFNDIVWRVIYRSMISRLLRWGGKLCSCRFREGNGWFEILVDGRDADPQVYSDADKEFRRVVGEVH</sequence>
<name>A0A074YIZ4_AURSE</name>
<protein>
    <submittedName>
        <fullName evidence="1">Uncharacterized protein</fullName>
    </submittedName>
</protein>
<dbReference type="PANTHER" id="PTHR42085">
    <property type="entry name" value="F-BOX DOMAIN-CONTAINING PROTEIN"/>
    <property type="match status" value="1"/>
</dbReference>
<dbReference type="GeneID" id="25366817"/>
<dbReference type="AlphaFoldDB" id="A0A074YIZ4"/>
<dbReference type="EMBL" id="KL584763">
    <property type="protein sequence ID" value="KEQ94052.1"/>
    <property type="molecule type" value="Genomic_DNA"/>
</dbReference>
<dbReference type="STRING" id="1043005.A0A074YIZ4"/>
<dbReference type="OrthoDB" id="5413827at2759"/>
<dbReference type="HOGENOM" id="CLU_977303_0_0_1"/>